<dbReference type="InterPro" id="IPR051317">
    <property type="entry name" value="Gfo/Idh/MocA_oxidoreduct"/>
</dbReference>
<organism evidence="3 4">
    <name type="scientific">Colletotrichum noveboracense</name>
    <dbReference type="NCBI Taxonomy" id="2664923"/>
    <lineage>
        <taxon>Eukaryota</taxon>
        <taxon>Fungi</taxon>
        <taxon>Dikarya</taxon>
        <taxon>Ascomycota</taxon>
        <taxon>Pezizomycotina</taxon>
        <taxon>Sordariomycetes</taxon>
        <taxon>Hypocreomycetidae</taxon>
        <taxon>Glomerellales</taxon>
        <taxon>Glomerellaceae</taxon>
        <taxon>Colletotrichum</taxon>
        <taxon>Colletotrichum gloeosporioides species complex</taxon>
    </lineage>
</organism>
<name>A0A9W4S0P3_9PEZI</name>
<evidence type="ECO:0000259" key="1">
    <source>
        <dbReference type="Pfam" id="PF01408"/>
    </source>
</evidence>
<dbReference type="PANTHER" id="PTHR43708">
    <property type="entry name" value="CONSERVED EXPRESSED OXIDOREDUCTASE (EUROFUNG)"/>
    <property type="match status" value="1"/>
</dbReference>
<comment type="caution">
    <text evidence="3">The sequence shown here is derived from an EMBL/GenBank/DDBJ whole genome shotgun (WGS) entry which is preliminary data.</text>
</comment>
<proteinExistence type="predicted"/>
<accession>A0A9W4S0P3</accession>
<dbReference type="InterPro" id="IPR000683">
    <property type="entry name" value="Gfo/Idh/MocA-like_OxRdtase_N"/>
</dbReference>
<dbReference type="SUPFAM" id="SSF51735">
    <property type="entry name" value="NAD(P)-binding Rossmann-fold domains"/>
    <property type="match status" value="1"/>
</dbReference>
<evidence type="ECO:0008006" key="5">
    <source>
        <dbReference type="Google" id="ProtNLM"/>
    </source>
</evidence>
<dbReference type="Gene3D" id="3.40.50.720">
    <property type="entry name" value="NAD(P)-binding Rossmann-like Domain"/>
    <property type="match status" value="1"/>
</dbReference>
<protein>
    <recommendedName>
        <fullName evidence="5">Oxidoreductase family protein</fullName>
    </recommendedName>
</protein>
<dbReference type="InterPro" id="IPR036291">
    <property type="entry name" value="NAD(P)-bd_dom_sf"/>
</dbReference>
<evidence type="ECO:0000259" key="2">
    <source>
        <dbReference type="Pfam" id="PF22685"/>
    </source>
</evidence>
<dbReference type="EMBL" id="CAMGZC010001010">
    <property type="protein sequence ID" value="CAI0651129.1"/>
    <property type="molecule type" value="Genomic_DNA"/>
</dbReference>
<dbReference type="GO" id="GO:0000166">
    <property type="term" value="F:nucleotide binding"/>
    <property type="evidence" value="ECO:0007669"/>
    <property type="project" value="InterPro"/>
</dbReference>
<feature type="domain" description="Gal80p-like C-terminal" evidence="2">
    <location>
        <begin position="154"/>
        <end position="305"/>
    </location>
</feature>
<dbReference type="InterPro" id="IPR055080">
    <property type="entry name" value="Gal80p-like_C"/>
</dbReference>
<evidence type="ECO:0000313" key="4">
    <source>
        <dbReference type="Proteomes" id="UP001152533"/>
    </source>
</evidence>
<feature type="domain" description="Gfo/Idh/MocA-like oxidoreductase N-terminal" evidence="1">
    <location>
        <begin position="14"/>
        <end position="144"/>
    </location>
</feature>
<keyword evidence="4" id="KW-1185">Reference proteome</keyword>
<reference evidence="3" key="1">
    <citation type="submission" date="2022-08" db="EMBL/GenBank/DDBJ databases">
        <authorList>
            <person name="Giroux E."/>
            <person name="Giroux E."/>
        </authorList>
    </citation>
    <scope>NUCLEOTIDE SEQUENCE</scope>
    <source>
        <strain evidence="3">H1091258</strain>
    </source>
</reference>
<dbReference type="Pfam" id="PF01408">
    <property type="entry name" value="GFO_IDH_MocA"/>
    <property type="match status" value="1"/>
</dbReference>
<dbReference type="Proteomes" id="UP001152533">
    <property type="component" value="Unassembled WGS sequence"/>
</dbReference>
<dbReference type="PANTHER" id="PTHR43708:SF1">
    <property type="entry name" value="GALACTOSE_LACTOSE METABOLISM REGULATORY PROTEIN GAL80"/>
    <property type="match status" value="1"/>
</dbReference>
<feature type="non-terminal residue" evidence="3">
    <location>
        <position position="389"/>
    </location>
</feature>
<dbReference type="Pfam" id="PF22685">
    <property type="entry name" value="Gal80p_C-like"/>
    <property type="match status" value="1"/>
</dbReference>
<dbReference type="AlphaFoldDB" id="A0A9W4S0P3"/>
<dbReference type="Gene3D" id="3.30.360.10">
    <property type="entry name" value="Dihydrodipicolinate Reductase, domain 2"/>
    <property type="match status" value="1"/>
</dbReference>
<evidence type="ECO:0000313" key="3">
    <source>
        <dbReference type="EMBL" id="CAI0651129.1"/>
    </source>
</evidence>
<dbReference type="SUPFAM" id="SSF55347">
    <property type="entry name" value="Glyceraldehyde-3-phosphate dehydrogenase-like, C-terminal domain"/>
    <property type="match status" value="1"/>
</dbReference>
<sequence>TQNSSIAAFKMAPIRVGIIGLSASAKTAWASRAHLPYLLSPLGRSKYQITALLNSSVDAANRAIKAYDLPAETKAYGNPEDLAADPNVDLVVVSVRVDLHHDTALSSVKAGKDVYIEWPLAQDAKHAKVLADAAKNAGGKTLVGIQGRTVPLYHKIGDLLREGRIGKVLSSEVRAAGGLIDRAVVPIDLKYFTDKSIGGNIFTIGFGHLFDQIQHVLGDASNFKSHLQIQRPDVKIKDAKTGEIVETVKSNVPDLVIAAGTLPASDIVSEGATLLLRYRKGQGFKGDAPLVWTINGEKGEIKLTSNVSTALQAFADPKDIRIEVHDFEKDEVEEVTWGWGDWESELPFPSRSIGAVYEAHAQGETKDIATFEDALKRHQQLEEIFPLAD</sequence>
<gene>
    <name evidence="3" type="ORF">CGXH109_LOCUS103178</name>
</gene>